<gene>
    <name evidence="1" type="ORF">PAECIP111893_01409</name>
</gene>
<keyword evidence="2" id="KW-1185">Reference proteome</keyword>
<dbReference type="PROSITE" id="PS51257">
    <property type="entry name" value="PROKAR_LIPOPROTEIN"/>
    <property type="match status" value="1"/>
</dbReference>
<sequence>MKRLFSIVLLFIVLIGCGKVEPTIPGSIDHPAEFDPSFVKEGDSIAGLKVKSILTGDDPLHHVLVELEGELEVSGYYYRAGQSMAFQPDLASLKNVPHVKNQYARQYRDGTKVSRLTRFMFDDRAWLAQIPADSGTGRATVVLSHYKVQYIPEANTQMTDSVLIDGQSYLKLGEELVPFGFRYVEDAAKPVRMIDATKYHYLKPPKGAQALSNEQNQFVWKDLRVRLDLMADWNSTVDKPNFSALMGNHASLVKTDTLHIPGIGTAYLMVVERDRWDMEIDYYNGFEYEYWIIALREDPMVRMAGDDYLHAFCLIGVTDQQSETAEINMRELASLWQVPPEDFYSSDEGEGIPPTEGNSAY</sequence>
<organism evidence="1 2">
    <name type="scientific">Paenibacillus plantiphilus</name>
    <dbReference type="NCBI Taxonomy" id="2905650"/>
    <lineage>
        <taxon>Bacteria</taxon>
        <taxon>Bacillati</taxon>
        <taxon>Bacillota</taxon>
        <taxon>Bacilli</taxon>
        <taxon>Bacillales</taxon>
        <taxon>Paenibacillaceae</taxon>
        <taxon>Paenibacillus</taxon>
    </lineage>
</organism>
<comment type="caution">
    <text evidence="1">The sequence shown here is derived from an EMBL/GenBank/DDBJ whole genome shotgun (WGS) entry which is preliminary data.</text>
</comment>
<proteinExistence type="predicted"/>
<evidence type="ECO:0000313" key="2">
    <source>
        <dbReference type="Proteomes" id="UP000838686"/>
    </source>
</evidence>
<accession>A0ABN8GE85</accession>
<dbReference type="Proteomes" id="UP000838686">
    <property type="component" value="Unassembled WGS sequence"/>
</dbReference>
<dbReference type="EMBL" id="CAKMMF010000006">
    <property type="protein sequence ID" value="CAH1200519.1"/>
    <property type="molecule type" value="Genomic_DNA"/>
</dbReference>
<reference evidence="1" key="1">
    <citation type="submission" date="2022-01" db="EMBL/GenBank/DDBJ databases">
        <authorList>
            <person name="Criscuolo A."/>
        </authorList>
    </citation>
    <scope>NUCLEOTIDE SEQUENCE</scope>
    <source>
        <strain evidence="1">CIP111893</strain>
    </source>
</reference>
<evidence type="ECO:0000313" key="1">
    <source>
        <dbReference type="EMBL" id="CAH1200519.1"/>
    </source>
</evidence>
<name>A0ABN8GE85_9BACL</name>
<protein>
    <submittedName>
        <fullName evidence="1">Uncharacterized protein</fullName>
    </submittedName>
</protein>
<dbReference type="RefSeq" id="WP_236339762.1">
    <property type="nucleotide sequence ID" value="NZ_CAKMMF010000006.1"/>
</dbReference>